<dbReference type="Proteomes" id="UP001141434">
    <property type="component" value="Unassembled WGS sequence"/>
</dbReference>
<evidence type="ECO:0000313" key="1">
    <source>
        <dbReference type="EMBL" id="KAJ5086584.1"/>
    </source>
</evidence>
<sequence>MFQDDWPKMPDGSDFDGQHLLCLVRSGNIPFRDVWDINLLVREIEENVGVQVIDIPRTYNDSNSYALFNQAPDYEHAIRAGKDARHLWFALRE</sequence>
<name>A0A9W9ERI9_9EURO</name>
<reference evidence="1" key="1">
    <citation type="submission" date="2022-11" db="EMBL/GenBank/DDBJ databases">
        <authorList>
            <person name="Petersen C."/>
        </authorList>
    </citation>
    <scope>NUCLEOTIDE SEQUENCE</scope>
    <source>
        <strain evidence="1">IBT 34128</strain>
    </source>
</reference>
<reference evidence="1" key="2">
    <citation type="journal article" date="2023" name="IMA Fungus">
        <title>Comparative genomic study of the Penicillium genus elucidates a diverse pangenome and 15 lateral gene transfer events.</title>
        <authorList>
            <person name="Petersen C."/>
            <person name="Sorensen T."/>
            <person name="Nielsen M.R."/>
            <person name="Sondergaard T.E."/>
            <person name="Sorensen J.L."/>
            <person name="Fitzpatrick D.A."/>
            <person name="Frisvad J.C."/>
            <person name="Nielsen K.L."/>
        </authorList>
    </citation>
    <scope>NUCLEOTIDE SEQUENCE</scope>
    <source>
        <strain evidence="1">IBT 34128</strain>
    </source>
</reference>
<dbReference type="AlphaFoldDB" id="A0A9W9ERI9"/>
<proteinExistence type="predicted"/>
<keyword evidence="2" id="KW-1185">Reference proteome</keyword>
<dbReference type="EMBL" id="JAPMSZ010000010">
    <property type="protein sequence ID" value="KAJ5086584.1"/>
    <property type="molecule type" value="Genomic_DNA"/>
</dbReference>
<evidence type="ECO:0000313" key="2">
    <source>
        <dbReference type="Proteomes" id="UP001141434"/>
    </source>
</evidence>
<organism evidence="1 2">
    <name type="scientific">Penicillium alfredii</name>
    <dbReference type="NCBI Taxonomy" id="1506179"/>
    <lineage>
        <taxon>Eukaryota</taxon>
        <taxon>Fungi</taxon>
        <taxon>Dikarya</taxon>
        <taxon>Ascomycota</taxon>
        <taxon>Pezizomycotina</taxon>
        <taxon>Eurotiomycetes</taxon>
        <taxon>Eurotiomycetidae</taxon>
        <taxon>Eurotiales</taxon>
        <taxon>Aspergillaceae</taxon>
        <taxon>Penicillium</taxon>
    </lineage>
</organism>
<comment type="caution">
    <text evidence="1">The sequence shown here is derived from an EMBL/GenBank/DDBJ whole genome shotgun (WGS) entry which is preliminary data.</text>
</comment>
<dbReference type="OrthoDB" id="3554464at2759"/>
<accession>A0A9W9ERI9</accession>
<dbReference type="RefSeq" id="XP_056508709.1">
    <property type="nucleotide sequence ID" value="XM_056658416.1"/>
</dbReference>
<dbReference type="GeneID" id="81397585"/>
<protein>
    <submittedName>
        <fullName evidence="1">Uncharacterized protein</fullName>
    </submittedName>
</protein>
<gene>
    <name evidence="1" type="ORF">NUU61_007891</name>
</gene>